<dbReference type="SUPFAM" id="SSF53850">
    <property type="entry name" value="Periplasmic binding protein-like II"/>
    <property type="match status" value="1"/>
</dbReference>
<dbReference type="PROSITE" id="PS51257">
    <property type="entry name" value="PROKAR_LIPOPROTEIN"/>
    <property type="match status" value="1"/>
</dbReference>
<reference evidence="6 7" key="1">
    <citation type="submission" date="2020-03" db="EMBL/GenBank/DDBJ databases">
        <title>Metagenomic, metatranscriptomic, and metabolomic analyses revealed the key microbes and metabolic features during the fermentation of ganjang, Korean traditional soy sauce.</title>
        <authorList>
            <person name="Chun B.H."/>
            <person name="Jeon C.O."/>
        </authorList>
    </citation>
    <scope>NUCLEOTIDE SEQUENCE [LARGE SCALE GENOMIC DNA]</scope>
    <source>
        <strain evidence="6 7">KG14</strain>
    </source>
</reference>
<dbReference type="SUPFAM" id="SSF46785">
    <property type="entry name" value="Winged helix' DNA-binding domain"/>
    <property type="match status" value="1"/>
</dbReference>
<dbReference type="PANTHER" id="PTHR30537:SF66">
    <property type="entry name" value="IRON-REGULATED VIRULENCE REGULATORY PROTEIN IRGB"/>
    <property type="match status" value="1"/>
</dbReference>
<accession>A0A851HWE2</accession>
<dbReference type="Gene3D" id="3.40.190.290">
    <property type="match status" value="1"/>
</dbReference>
<dbReference type="PANTHER" id="PTHR30537">
    <property type="entry name" value="HTH-TYPE TRANSCRIPTIONAL REGULATOR"/>
    <property type="match status" value="1"/>
</dbReference>
<feature type="domain" description="HTH lysR-type" evidence="5">
    <location>
        <begin position="1"/>
        <end position="59"/>
    </location>
</feature>
<evidence type="ECO:0000256" key="4">
    <source>
        <dbReference type="ARBA" id="ARBA00023163"/>
    </source>
</evidence>
<comment type="caution">
    <text evidence="6">The sequence shown here is derived from an EMBL/GenBank/DDBJ whole genome shotgun (WGS) entry which is preliminary data.</text>
</comment>
<evidence type="ECO:0000313" key="7">
    <source>
        <dbReference type="Proteomes" id="UP000536442"/>
    </source>
</evidence>
<dbReference type="Gene3D" id="1.10.10.10">
    <property type="entry name" value="Winged helix-like DNA-binding domain superfamily/Winged helix DNA-binding domain"/>
    <property type="match status" value="1"/>
</dbReference>
<dbReference type="InterPro" id="IPR036390">
    <property type="entry name" value="WH_DNA-bd_sf"/>
</dbReference>
<dbReference type="InterPro" id="IPR005119">
    <property type="entry name" value="LysR_subst-bd"/>
</dbReference>
<evidence type="ECO:0000256" key="3">
    <source>
        <dbReference type="ARBA" id="ARBA00023125"/>
    </source>
</evidence>
<sequence length="318" mass="35858">MYDLKELEVFVSVVNTGSLTACARELGLPKSTLSRKIRHLEDVVEQPLLRRESRRIIPNEAGRLFYRYSRDMLELASQSREALDELREEVSGKLILCCHESLVRGWFSRVVESFMARYKGLSVSVQTRREIPDTMTDGVCIWIGPLARTTLRQKSLGHLSQGVYGSPEYFARHGYPATPGDLKHHAWVDRLGWDSAGLVLQNPKEGAYPLRPPKRAFTVDQFCVQGDAIADGRGLGLMPHWLVEGRLKAHPGTLAPCLTRWQGPLLQVSLLYSHGVLPRRVRAFINHVTEAVPESWWSPEEGARISLVPENGTYHANN</sequence>
<comment type="similarity">
    <text evidence="1">Belongs to the LysR transcriptional regulatory family.</text>
</comment>
<name>A0A851HWE2_9GAMM</name>
<evidence type="ECO:0000259" key="5">
    <source>
        <dbReference type="PROSITE" id="PS50931"/>
    </source>
</evidence>
<protein>
    <submittedName>
        <fullName evidence="6">LysR family transcriptional regulator</fullName>
    </submittedName>
</protein>
<keyword evidence="3" id="KW-0238">DNA-binding</keyword>
<organism evidence="6 7">
    <name type="scientific">Marinobacter adhaerens</name>
    <dbReference type="NCBI Taxonomy" id="1033846"/>
    <lineage>
        <taxon>Bacteria</taxon>
        <taxon>Pseudomonadati</taxon>
        <taxon>Pseudomonadota</taxon>
        <taxon>Gammaproteobacteria</taxon>
        <taxon>Pseudomonadales</taxon>
        <taxon>Marinobacteraceae</taxon>
        <taxon>Marinobacter</taxon>
    </lineage>
</organism>
<dbReference type="GO" id="GO:0006351">
    <property type="term" value="P:DNA-templated transcription"/>
    <property type="evidence" value="ECO:0007669"/>
    <property type="project" value="TreeGrafter"/>
</dbReference>
<evidence type="ECO:0000256" key="2">
    <source>
        <dbReference type="ARBA" id="ARBA00023015"/>
    </source>
</evidence>
<dbReference type="InterPro" id="IPR036388">
    <property type="entry name" value="WH-like_DNA-bd_sf"/>
</dbReference>
<dbReference type="GO" id="GO:0043565">
    <property type="term" value="F:sequence-specific DNA binding"/>
    <property type="evidence" value="ECO:0007669"/>
    <property type="project" value="TreeGrafter"/>
</dbReference>
<dbReference type="FunFam" id="1.10.10.10:FF:000001">
    <property type="entry name" value="LysR family transcriptional regulator"/>
    <property type="match status" value="1"/>
</dbReference>
<dbReference type="InterPro" id="IPR058163">
    <property type="entry name" value="LysR-type_TF_proteobact-type"/>
</dbReference>
<dbReference type="GO" id="GO:0003700">
    <property type="term" value="F:DNA-binding transcription factor activity"/>
    <property type="evidence" value="ECO:0007669"/>
    <property type="project" value="InterPro"/>
</dbReference>
<dbReference type="AlphaFoldDB" id="A0A851HWE2"/>
<dbReference type="InterPro" id="IPR000847">
    <property type="entry name" value="LysR_HTH_N"/>
</dbReference>
<dbReference type="Proteomes" id="UP000536442">
    <property type="component" value="Unassembled WGS sequence"/>
</dbReference>
<keyword evidence="7" id="KW-1185">Reference proteome</keyword>
<dbReference type="Pfam" id="PF03466">
    <property type="entry name" value="LysR_substrate"/>
    <property type="match status" value="1"/>
</dbReference>
<gene>
    <name evidence="6" type="ORF">HLV39_08825</name>
</gene>
<keyword evidence="4" id="KW-0804">Transcription</keyword>
<evidence type="ECO:0000256" key="1">
    <source>
        <dbReference type="ARBA" id="ARBA00009437"/>
    </source>
</evidence>
<keyword evidence="2" id="KW-0805">Transcription regulation</keyword>
<dbReference type="Pfam" id="PF00126">
    <property type="entry name" value="HTH_1"/>
    <property type="match status" value="1"/>
</dbReference>
<dbReference type="PROSITE" id="PS50931">
    <property type="entry name" value="HTH_LYSR"/>
    <property type="match status" value="1"/>
</dbReference>
<proteinExistence type="inferred from homology"/>
<dbReference type="EMBL" id="JABEVQ010000004">
    <property type="protein sequence ID" value="NWN91592.1"/>
    <property type="molecule type" value="Genomic_DNA"/>
</dbReference>
<evidence type="ECO:0000313" key="6">
    <source>
        <dbReference type="EMBL" id="NWN91592.1"/>
    </source>
</evidence>